<dbReference type="EnsemblPlants" id="PNT65281">
    <property type="protein sequence ID" value="PNT65281"/>
    <property type="gene ID" value="BRADI_4g39611v3"/>
</dbReference>
<dbReference type="AlphaFoldDB" id="A0A2K2CTD2"/>
<keyword evidence="1" id="KW-0732">Signal</keyword>
<organism evidence="2">
    <name type="scientific">Brachypodium distachyon</name>
    <name type="common">Purple false brome</name>
    <name type="synonym">Trachynia distachya</name>
    <dbReference type="NCBI Taxonomy" id="15368"/>
    <lineage>
        <taxon>Eukaryota</taxon>
        <taxon>Viridiplantae</taxon>
        <taxon>Streptophyta</taxon>
        <taxon>Embryophyta</taxon>
        <taxon>Tracheophyta</taxon>
        <taxon>Spermatophyta</taxon>
        <taxon>Magnoliopsida</taxon>
        <taxon>Liliopsida</taxon>
        <taxon>Poales</taxon>
        <taxon>Poaceae</taxon>
        <taxon>BOP clade</taxon>
        <taxon>Pooideae</taxon>
        <taxon>Stipodae</taxon>
        <taxon>Brachypodieae</taxon>
        <taxon>Brachypodium</taxon>
    </lineage>
</organism>
<dbReference type="InParanoid" id="A0A2K2CTD2"/>
<dbReference type="Gramene" id="PNT65281">
    <property type="protein sequence ID" value="PNT65281"/>
    <property type="gene ID" value="BRADI_4g39611v3"/>
</dbReference>
<evidence type="ECO:0000256" key="1">
    <source>
        <dbReference type="SAM" id="SignalP"/>
    </source>
</evidence>
<evidence type="ECO:0000313" key="4">
    <source>
        <dbReference type="Proteomes" id="UP000008810"/>
    </source>
</evidence>
<feature type="chain" id="PRO_5033762172" description="Epidermal patterning factor-like protein" evidence="1">
    <location>
        <begin position="27"/>
        <end position="81"/>
    </location>
</feature>
<dbReference type="EMBL" id="CM000883">
    <property type="protein sequence ID" value="PNT65281.1"/>
    <property type="molecule type" value="Genomic_DNA"/>
</dbReference>
<name>A0A2K2CTD2_BRADI</name>
<reference evidence="2 3" key="1">
    <citation type="journal article" date="2010" name="Nature">
        <title>Genome sequencing and analysis of the model grass Brachypodium distachyon.</title>
        <authorList>
            <consortium name="International Brachypodium Initiative"/>
        </authorList>
    </citation>
    <scope>NUCLEOTIDE SEQUENCE [LARGE SCALE GENOMIC DNA]</scope>
    <source>
        <strain evidence="2 3">Bd21</strain>
    </source>
</reference>
<evidence type="ECO:0000313" key="3">
    <source>
        <dbReference type="EnsemblPlants" id="PNT65281"/>
    </source>
</evidence>
<dbReference type="Proteomes" id="UP000008810">
    <property type="component" value="Chromosome 4"/>
</dbReference>
<evidence type="ECO:0000313" key="2">
    <source>
        <dbReference type="EMBL" id="PNT65281.1"/>
    </source>
</evidence>
<protein>
    <recommendedName>
        <fullName evidence="5">Epidermal patterning factor-like protein</fullName>
    </recommendedName>
</protein>
<proteinExistence type="predicted"/>
<evidence type="ECO:0008006" key="5">
    <source>
        <dbReference type="Google" id="ProtNLM"/>
    </source>
</evidence>
<reference evidence="3" key="3">
    <citation type="submission" date="2018-08" db="UniProtKB">
        <authorList>
            <consortium name="EnsemblPlants"/>
        </authorList>
    </citation>
    <scope>IDENTIFICATION</scope>
    <source>
        <strain evidence="3">cv. Bd21</strain>
    </source>
</reference>
<feature type="signal peptide" evidence="1">
    <location>
        <begin position="1"/>
        <end position="26"/>
    </location>
</feature>
<accession>A0A2K2CTD2</accession>
<gene>
    <name evidence="2" type="ORF">BRADI_4g39611v3</name>
</gene>
<keyword evidence="4" id="KW-1185">Reference proteome</keyword>
<sequence length="81" mass="8176">MARAGNSCMQTVGAVVLAMMILLASTDLHGPHLAAASRPAKEAAAGGEPKEALAARQLIEGPSCCSNHEPCPPGSICPRSP</sequence>
<reference evidence="2" key="2">
    <citation type="submission" date="2017-06" db="EMBL/GenBank/DDBJ databases">
        <title>WGS assembly of Brachypodium distachyon.</title>
        <authorList>
            <consortium name="The International Brachypodium Initiative"/>
            <person name="Lucas S."/>
            <person name="Harmon-Smith M."/>
            <person name="Lail K."/>
            <person name="Tice H."/>
            <person name="Grimwood J."/>
            <person name="Bruce D."/>
            <person name="Barry K."/>
            <person name="Shu S."/>
            <person name="Lindquist E."/>
            <person name="Wang M."/>
            <person name="Pitluck S."/>
            <person name="Vogel J.P."/>
            <person name="Garvin D.F."/>
            <person name="Mockler T.C."/>
            <person name="Schmutz J."/>
            <person name="Rokhsar D."/>
            <person name="Bevan M.W."/>
        </authorList>
    </citation>
    <scope>NUCLEOTIDE SEQUENCE</scope>
    <source>
        <strain evidence="2">Bd21</strain>
    </source>
</reference>